<accession>A0A4Q2JK18</accession>
<proteinExistence type="predicted"/>
<gene>
    <name evidence="1" type="ORF">ESO86_06425</name>
</gene>
<evidence type="ECO:0000313" key="2">
    <source>
        <dbReference type="Proteomes" id="UP000292881"/>
    </source>
</evidence>
<protein>
    <submittedName>
        <fullName evidence="1">Histidinol dehydrogenase</fullName>
    </submittedName>
</protein>
<comment type="caution">
    <text evidence="1">The sequence shown here is derived from an EMBL/GenBank/DDBJ whole genome shotgun (WGS) entry which is preliminary data.</text>
</comment>
<sequence length="64" mass="6967">MLRTIDLRGTRPTPSELLALVPRAATDVAAALEPARALIDDVRARGEAALLDQAERFDRVRPTS</sequence>
<keyword evidence="2" id="KW-1185">Reference proteome</keyword>
<name>A0A4Q2JK18_9MICO</name>
<evidence type="ECO:0000313" key="1">
    <source>
        <dbReference type="EMBL" id="RXZ48455.1"/>
    </source>
</evidence>
<feature type="non-terminal residue" evidence="1">
    <location>
        <position position="64"/>
    </location>
</feature>
<reference evidence="1 2" key="1">
    <citation type="submission" date="2019-01" db="EMBL/GenBank/DDBJ databases">
        <authorList>
            <person name="Li J."/>
        </authorList>
    </citation>
    <scope>NUCLEOTIDE SEQUENCE [LARGE SCALE GENOMIC DNA]</scope>
    <source>
        <strain evidence="1 2">CGMCC 4.7180</strain>
    </source>
</reference>
<dbReference type="Proteomes" id="UP000292881">
    <property type="component" value="Unassembled WGS sequence"/>
</dbReference>
<organism evidence="1 2">
    <name type="scientific">Agromyces binzhouensis</name>
    <dbReference type="NCBI Taxonomy" id="1817495"/>
    <lineage>
        <taxon>Bacteria</taxon>
        <taxon>Bacillati</taxon>
        <taxon>Actinomycetota</taxon>
        <taxon>Actinomycetes</taxon>
        <taxon>Micrococcales</taxon>
        <taxon>Microbacteriaceae</taxon>
        <taxon>Agromyces</taxon>
    </lineage>
</organism>
<dbReference type="AlphaFoldDB" id="A0A4Q2JK18"/>
<dbReference type="EMBL" id="SDPL01000084">
    <property type="protein sequence ID" value="RXZ48455.1"/>
    <property type="molecule type" value="Genomic_DNA"/>
</dbReference>